<gene>
    <name evidence="3" type="ORF">WKW77_26540</name>
</gene>
<evidence type="ECO:0000259" key="2">
    <source>
        <dbReference type="Pfam" id="PF01266"/>
    </source>
</evidence>
<evidence type="ECO:0000313" key="3">
    <source>
        <dbReference type="EMBL" id="MEJ8814659.1"/>
    </source>
</evidence>
<keyword evidence="4" id="KW-1185">Reference proteome</keyword>
<evidence type="ECO:0000313" key="4">
    <source>
        <dbReference type="Proteomes" id="UP001365846"/>
    </source>
</evidence>
<comment type="caution">
    <text evidence="3">The sequence shown here is derived from an EMBL/GenBank/DDBJ whole genome shotgun (WGS) entry which is preliminary data.</text>
</comment>
<proteinExistence type="predicted"/>
<sequence length="416" mass="45624">MTKTVAVLGAGMVGVSCALELQRRGWDVALLDKSAPGHETSYGNAGVLARSSLMPMNNPGLWASLPRLVRNTSAQLRYDPAFLLRNGRWMARFLYSARQTCFEETTAALDSLIRLSADLHRQWLPEAGAQAHLRTNGWFFLYRSAQAFERSQLTRDTLDKFGVATQVLQPVDIQALEPSLKPIFAKALWIKDAASVDNPGAVVTAYAELFVSRGGRILRGQVTKLARLNEDWQLSIGQEQALRAKNVVVALGPWSREFLRDSLGLSVPMAYERGYHRHFNAQGSAKLERPVYDTGGGYVLTPMEMGLRMSTGVELADLNAPKSDAQLELAEKAAREAFPLADSRDAEPWLGSRPTLPDSRPVIGASKSDRSLWFAFGHQHIGLSTGPGTAMLLADMMADKKSSIDAAPFAPSRWGL</sequence>
<evidence type="ECO:0000256" key="1">
    <source>
        <dbReference type="ARBA" id="ARBA00023002"/>
    </source>
</evidence>
<dbReference type="PROSITE" id="PS51257">
    <property type="entry name" value="PROKAR_LIPOPROTEIN"/>
    <property type="match status" value="1"/>
</dbReference>
<dbReference type="InterPro" id="IPR036188">
    <property type="entry name" value="FAD/NAD-bd_sf"/>
</dbReference>
<accession>A0ABU8VLW1</accession>
<organism evidence="3 4">
    <name type="scientific">Variovorax ureilyticus</name>
    <dbReference type="NCBI Taxonomy" id="1836198"/>
    <lineage>
        <taxon>Bacteria</taxon>
        <taxon>Pseudomonadati</taxon>
        <taxon>Pseudomonadota</taxon>
        <taxon>Betaproteobacteria</taxon>
        <taxon>Burkholderiales</taxon>
        <taxon>Comamonadaceae</taxon>
        <taxon>Variovorax</taxon>
    </lineage>
</organism>
<dbReference type="SUPFAM" id="SSF54373">
    <property type="entry name" value="FAD-linked reductases, C-terminal domain"/>
    <property type="match status" value="1"/>
</dbReference>
<dbReference type="Pfam" id="PF01266">
    <property type="entry name" value="DAO"/>
    <property type="match status" value="1"/>
</dbReference>
<keyword evidence="1 3" id="KW-0560">Oxidoreductase</keyword>
<dbReference type="EMBL" id="JBBKZU010000014">
    <property type="protein sequence ID" value="MEJ8814659.1"/>
    <property type="molecule type" value="Genomic_DNA"/>
</dbReference>
<name>A0ABU8VLW1_9BURK</name>
<reference evidence="3 4" key="1">
    <citation type="submission" date="2024-03" db="EMBL/GenBank/DDBJ databases">
        <title>Novel species of the genus Variovorax.</title>
        <authorList>
            <person name="Liu Q."/>
            <person name="Xin Y.-H."/>
        </authorList>
    </citation>
    <scope>NUCLEOTIDE SEQUENCE [LARGE SCALE GENOMIC DNA]</scope>
    <source>
        <strain evidence="3 4">KACC 18899</strain>
    </source>
</reference>
<dbReference type="Gene3D" id="3.30.9.10">
    <property type="entry name" value="D-Amino Acid Oxidase, subunit A, domain 2"/>
    <property type="match status" value="1"/>
</dbReference>
<dbReference type="EC" id="1.-.-.-" evidence="3"/>
<dbReference type="RefSeq" id="WP_340359889.1">
    <property type="nucleotide sequence ID" value="NZ_JBBKZU010000014.1"/>
</dbReference>
<dbReference type="GO" id="GO:0016491">
    <property type="term" value="F:oxidoreductase activity"/>
    <property type="evidence" value="ECO:0007669"/>
    <property type="project" value="UniProtKB-KW"/>
</dbReference>
<feature type="domain" description="FAD dependent oxidoreductase" evidence="2">
    <location>
        <begin position="5"/>
        <end position="396"/>
    </location>
</feature>
<protein>
    <submittedName>
        <fullName evidence="3">FAD-dependent oxidoreductase</fullName>
        <ecNumber evidence="3">1.-.-.-</ecNumber>
    </submittedName>
</protein>
<dbReference type="PANTHER" id="PTHR13847">
    <property type="entry name" value="SARCOSINE DEHYDROGENASE-RELATED"/>
    <property type="match status" value="1"/>
</dbReference>
<dbReference type="Proteomes" id="UP001365846">
    <property type="component" value="Unassembled WGS sequence"/>
</dbReference>
<dbReference type="SUPFAM" id="SSF51905">
    <property type="entry name" value="FAD/NAD(P)-binding domain"/>
    <property type="match status" value="1"/>
</dbReference>
<dbReference type="InterPro" id="IPR006076">
    <property type="entry name" value="FAD-dep_OxRdtase"/>
</dbReference>
<dbReference type="PANTHER" id="PTHR13847:SF289">
    <property type="entry name" value="GLYCINE OXIDASE"/>
    <property type="match status" value="1"/>
</dbReference>
<dbReference type="Gene3D" id="3.50.50.60">
    <property type="entry name" value="FAD/NAD(P)-binding domain"/>
    <property type="match status" value="2"/>
</dbReference>